<protein>
    <submittedName>
        <fullName evidence="2">Uncharacterized protein</fullName>
    </submittedName>
</protein>
<reference evidence="2" key="2">
    <citation type="submission" date="2023-06" db="EMBL/GenBank/DDBJ databases">
        <authorList>
            <consortium name="Lawrence Berkeley National Laboratory"/>
            <person name="Haridas S."/>
            <person name="Hensen N."/>
            <person name="Bonometti L."/>
            <person name="Westerberg I."/>
            <person name="Brannstrom I.O."/>
            <person name="Guillou S."/>
            <person name="Cros-Aarteil S."/>
            <person name="Calhoun S."/>
            <person name="Kuo A."/>
            <person name="Mondo S."/>
            <person name="Pangilinan J."/>
            <person name="Riley R."/>
            <person name="Labutti K."/>
            <person name="Andreopoulos B."/>
            <person name="Lipzen A."/>
            <person name="Chen C."/>
            <person name="Yanf M."/>
            <person name="Daum C."/>
            <person name="Ng V."/>
            <person name="Clum A."/>
            <person name="Steindorff A."/>
            <person name="Ohm R."/>
            <person name="Martin F."/>
            <person name="Silar P."/>
            <person name="Natvig D."/>
            <person name="Lalanne C."/>
            <person name="Gautier V."/>
            <person name="Ament-Velasquez S.L."/>
            <person name="Kruys A."/>
            <person name="Hutchinson M.I."/>
            <person name="Powell A.J."/>
            <person name="Barry K."/>
            <person name="Miller A.N."/>
            <person name="Grigoriev I.V."/>
            <person name="Debuchy R."/>
            <person name="Gladieux P."/>
            <person name="Thoren M.H."/>
            <person name="Johannesson H."/>
        </authorList>
    </citation>
    <scope>NUCLEOTIDE SEQUENCE</scope>
    <source>
        <strain evidence="2">CBS 314.62</strain>
    </source>
</reference>
<gene>
    <name evidence="2" type="ORF">B0T22DRAFT_119519</name>
</gene>
<dbReference type="Proteomes" id="UP001270362">
    <property type="component" value="Unassembled WGS sequence"/>
</dbReference>
<organism evidence="2 3">
    <name type="scientific">Podospora appendiculata</name>
    <dbReference type="NCBI Taxonomy" id="314037"/>
    <lineage>
        <taxon>Eukaryota</taxon>
        <taxon>Fungi</taxon>
        <taxon>Dikarya</taxon>
        <taxon>Ascomycota</taxon>
        <taxon>Pezizomycotina</taxon>
        <taxon>Sordariomycetes</taxon>
        <taxon>Sordariomycetidae</taxon>
        <taxon>Sordariales</taxon>
        <taxon>Podosporaceae</taxon>
        <taxon>Podospora</taxon>
    </lineage>
</organism>
<feature type="compositionally biased region" description="Basic and acidic residues" evidence="1">
    <location>
        <begin position="76"/>
        <end position="103"/>
    </location>
</feature>
<reference evidence="2" key="1">
    <citation type="journal article" date="2023" name="Mol. Phylogenet. Evol.">
        <title>Genome-scale phylogeny and comparative genomics of the fungal order Sordariales.</title>
        <authorList>
            <person name="Hensen N."/>
            <person name="Bonometti L."/>
            <person name="Westerberg I."/>
            <person name="Brannstrom I.O."/>
            <person name="Guillou S."/>
            <person name="Cros-Aarteil S."/>
            <person name="Calhoun S."/>
            <person name="Haridas S."/>
            <person name="Kuo A."/>
            <person name="Mondo S."/>
            <person name="Pangilinan J."/>
            <person name="Riley R."/>
            <person name="LaButti K."/>
            <person name="Andreopoulos B."/>
            <person name="Lipzen A."/>
            <person name="Chen C."/>
            <person name="Yan M."/>
            <person name="Daum C."/>
            <person name="Ng V."/>
            <person name="Clum A."/>
            <person name="Steindorff A."/>
            <person name="Ohm R.A."/>
            <person name="Martin F."/>
            <person name="Silar P."/>
            <person name="Natvig D.O."/>
            <person name="Lalanne C."/>
            <person name="Gautier V."/>
            <person name="Ament-Velasquez S.L."/>
            <person name="Kruys A."/>
            <person name="Hutchinson M.I."/>
            <person name="Powell A.J."/>
            <person name="Barry K."/>
            <person name="Miller A.N."/>
            <person name="Grigoriev I.V."/>
            <person name="Debuchy R."/>
            <person name="Gladieux P."/>
            <person name="Hiltunen Thoren M."/>
            <person name="Johannesson H."/>
        </authorList>
    </citation>
    <scope>NUCLEOTIDE SEQUENCE</scope>
    <source>
        <strain evidence="2">CBS 314.62</strain>
    </source>
</reference>
<comment type="caution">
    <text evidence="2">The sequence shown here is derived from an EMBL/GenBank/DDBJ whole genome shotgun (WGS) entry which is preliminary data.</text>
</comment>
<feature type="region of interest" description="Disordered" evidence="1">
    <location>
        <begin position="74"/>
        <end position="120"/>
    </location>
</feature>
<dbReference type="AlphaFoldDB" id="A0AAE1C6V4"/>
<evidence type="ECO:0000313" key="3">
    <source>
        <dbReference type="Proteomes" id="UP001270362"/>
    </source>
</evidence>
<proteinExistence type="predicted"/>
<keyword evidence="3" id="KW-1185">Reference proteome</keyword>
<evidence type="ECO:0000256" key="1">
    <source>
        <dbReference type="SAM" id="MobiDB-lite"/>
    </source>
</evidence>
<name>A0AAE1C6V4_9PEZI</name>
<dbReference type="EMBL" id="JAULSO010000017">
    <property type="protein sequence ID" value="KAK3680636.1"/>
    <property type="molecule type" value="Genomic_DNA"/>
</dbReference>
<sequence>MVVRSAVAIFAARSGHSCVAAIDPVCQNKGPISLMNQGLVVWGVGLRTCSNGCVCYCRVRLQFLRTRDVSNCSGAAEKDGRPNCRADKRREECNGGTRSDNKKQKTKATRSRGPRERTFR</sequence>
<accession>A0AAE1C6V4</accession>
<evidence type="ECO:0000313" key="2">
    <source>
        <dbReference type="EMBL" id="KAK3680636.1"/>
    </source>
</evidence>